<keyword evidence="3" id="KW-1133">Transmembrane helix</keyword>
<proteinExistence type="predicted"/>
<dbReference type="Pfam" id="PF00066">
    <property type="entry name" value="Notch"/>
    <property type="match status" value="1"/>
</dbReference>
<name>A0AAE0GGB4_9CHLO</name>
<dbReference type="InterPro" id="IPR035993">
    <property type="entry name" value="Notch-like_dom_sf"/>
</dbReference>
<evidence type="ECO:0000256" key="3">
    <source>
        <dbReference type="ARBA" id="ARBA00022989"/>
    </source>
</evidence>
<evidence type="ECO:0000313" key="11">
    <source>
        <dbReference type="EMBL" id="KAK3277482.1"/>
    </source>
</evidence>
<dbReference type="GO" id="GO:0006508">
    <property type="term" value="P:proteolysis"/>
    <property type="evidence" value="ECO:0007669"/>
    <property type="project" value="InterPro"/>
</dbReference>
<evidence type="ECO:0000256" key="2">
    <source>
        <dbReference type="ARBA" id="ARBA00022737"/>
    </source>
</evidence>
<dbReference type="Gene3D" id="3.90.70.10">
    <property type="entry name" value="Cysteine proteinases"/>
    <property type="match status" value="1"/>
</dbReference>
<keyword evidence="12" id="KW-1185">Reference proteome</keyword>
<evidence type="ECO:0000256" key="5">
    <source>
        <dbReference type="ARBA" id="ARBA00023157"/>
    </source>
</evidence>
<evidence type="ECO:0000256" key="1">
    <source>
        <dbReference type="ARBA" id="ARBA00022692"/>
    </source>
</evidence>
<dbReference type="SUPFAM" id="SSF90193">
    <property type="entry name" value="Notch domain"/>
    <property type="match status" value="1"/>
</dbReference>
<comment type="subcellular location">
    <subcellularLocation>
        <location evidence="7">Endomembrane system</location>
        <topology evidence="7">Single-pass type I membrane protein</topology>
    </subcellularLocation>
</comment>
<dbReference type="EMBL" id="LGRX02006084">
    <property type="protein sequence ID" value="KAK3277482.1"/>
    <property type="molecule type" value="Genomic_DNA"/>
</dbReference>
<evidence type="ECO:0000313" key="12">
    <source>
        <dbReference type="Proteomes" id="UP001190700"/>
    </source>
</evidence>
<dbReference type="InterPro" id="IPR000800">
    <property type="entry name" value="Notch_dom"/>
</dbReference>
<evidence type="ECO:0000256" key="9">
    <source>
        <dbReference type="SAM" id="SignalP"/>
    </source>
</evidence>
<sequence length="343" mass="36473">MALLHTVILASFLAHVQCSPDCVDSSNEQNPCSFLLATESGTGSSGDEGQGYFDGVYAYIADEEFFQLTQTYWNTSKSAFLYHRDDKWVLDTNVPAQAKHVPSLASGAGVLATATGGLVYVHTVAKETVGHVVGEKIASPSPPSPPPPSPHAPKPPSSSPSAPFPAPFPTISTFTPSFYSFSTAPTTLSTSTAISAVPSTTPVTISATAEAGEIRNKKNNGQCDGECNNPDCGFDGGDCCKGSGGKPNGKNYPLVCQDPKYSMTDDGLESYRLDYHVPRCRKQPRNQYGCGCCYAFAAITTVNLQMCKAGNSKHKDLLSASFVESCTEGRQVYPFNSRSLDLT</sequence>
<dbReference type="Pfam" id="PF00112">
    <property type="entry name" value="Peptidase_C1"/>
    <property type="match status" value="1"/>
</dbReference>
<keyword evidence="2" id="KW-0677">Repeat</keyword>
<keyword evidence="5" id="KW-1015">Disulfide bond</keyword>
<feature type="signal peptide" evidence="9">
    <location>
        <begin position="1"/>
        <end position="18"/>
    </location>
</feature>
<dbReference type="GO" id="GO:0012505">
    <property type="term" value="C:endomembrane system"/>
    <property type="evidence" value="ECO:0007669"/>
    <property type="project" value="UniProtKB-SubCell"/>
</dbReference>
<organism evidence="11 12">
    <name type="scientific">Cymbomonas tetramitiformis</name>
    <dbReference type="NCBI Taxonomy" id="36881"/>
    <lineage>
        <taxon>Eukaryota</taxon>
        <taxon>Viridiplantae</taxon>
        <taxon>Chlorophyta</taxon>
        <taxon>Pyramimonadophyceae</taxon>
        <taxon>Pyramimonadales</taxon>
        <taxon>Pyramimonadaceae</taxon>
        <taxon>Cymbomonas</taxon>
    </lineage>
</organism>
<reference evidence="11 12" key="1">
    <citation type="journal article" date="2015" name="Genome Biol. Evol.">
        <title>Comparative Genomics of a Bacterivorous Green Alga Reveals Evolutionary Causalities and Consequences of Phago-Mixotrophic Mode of Nutrition.</title>
        <authorList>
            <person name="Burns J.A."/>
            <person name="Paasch A."/>
            <person name="Narechania A."/>
            <person name="Kim E."/>
        </authorList>
    </citation>
    <scope>NUCLEOTIDE SEQUENCE [LARGE SCALE GENOMIC DNA]</scope>
    <source>
        <strain evidence="11 12">PLY_AMNH</strain>
    </source>
</reference>
<feature type="domain" description="LNR" evidence="10">
    <location>
        <begin position="202"/>
        <end position="240"/>
    </location>
</feature>
<gene>
    <name evidence="11" type="ORF">CYMTET_14514</name>
</gene>
<comment type="caution">
    <text evidence="11">The sequence shown here is derived from an EMBL/GenBank/DDBJ whole genome shotgun (WGS) entry which is preliminary data.</text>
</comment>
<evidence type="ECO:0000259" key="10">
    <source>
        <dbReference type="SMART" id="SM00004"/>
    </source>
</evidence>
<evidence type="ECO:0000256" key="7">
    <source>
        <dbReference type="ARBA" id="ARBA00046288"/>
    </source>
</evidence>
<keyword evidence="9" id="KW-0732">Signal</keyword>
<dbReference type="SMART" id="SM00004">
    <property type="entry name" value="NL"/>
    <property type="match status" value="1"/>
</dbReference>
<evidence type="ECO:0000256" key="4">
    <source>
        <dbReference type="ARBA" id="ARBA00023136"/>
    </source>
</evidence>
<dbReference type="InterPro" id="IPR000169">
    <property type="entry name" value="Pept_cys_AS"/>
</dbReference>
<evidence type="ECO:0000256" key="6">
    <source>
        <dbReference type="ARBA" id="ARBA00023180"/>
    </source>
</evidence>
<dbReference type="PROSITE" id="PS00139">
    <property type="entry name" value="THIOL_PROTEASE_CYS"/>
    <property type="match status" value="1"/>
</dbReference>
<evidence type="ECO:0000256" key="8">
    <source>
        <dbReference type="SAM" id="MobiDB-lite"/>
    </source>
</evidence>
<dbReference type="SUPFAM" id="SSF54001">
    <property type="entry name" value="Cysteine proteinases"/>
    <property type="match status" value="1"/>
</dbReference>
<dbReference type="Gene3D" id="4.10.470.20">
    <property type="match status" value="1"/>
</dbReference>
<feature type="compositionally biased region" description="Pro residues" evidence="8">
    <location>
        <begin position="140"/>
        <end position="164"/>
    </location>
</feature>
<dbReference type="AlphaFoldDB" id="A0AAE0GGB4"/>
<feature type="chain" id="PRO_5042216200" description="LNR domain-containing protein" evidence="9">
    <location>
        <begin position="19"/>
        <end position="343"/>
    </location>
</feature>
<dbReference type="GO" id="GO:0008234">
    <property type="term" value="F:cysteine-type peptidase activity"/>
    <property type="evidence" value="ECO:0007669"/>
    <property type="project" value="InterPro"/>
</dbReference>
<accession>A0AAE0GGB4</accession>
<keyword evidence="6" id="KW-0325">Glycoprotein</keyword>
<dbReference type="InterPro" id="IPR000668">
    <property type="entry name" value="Peptidase_C1A_C"/>
</dbReference>
<dbReference type="InterPro" id="IPR038765">
    <property type="entry name" value="Papain-like_cys_pep_sf"/>
</dbReference>
<protein>
    <recommendedName>
        <fullName evidence="10">LNR domain-containing protein</fullName>
    </recommendedName>
</protein>
<keyword evidence="1" id="KW-0812">Transmembrane</keyword>
<feature type="region of interest" description="Disordered" evidence="8">
    <location>
        <begin position="135"/>
        <end position="164"/>
    </location>
</feature>
<keyword evidence="4" id="KW-0472">Membrane</keyword>
<dbReference type="Proteomes" id="UP001190700">
    <property type="component" value="Unassembled WGS sequence"/>
</dbReference>